<gene>
    <name evidence="3" type="ORF">RCL2_000118200</name>
    <name evidence="2" type="ORF">RclHR1_02190007</name>
</gene>
<dbReference type="PROSITE" id="PS50231">
    <property type="entry name" value="RICIN_B_LECTIN"/>
    <property type="match status" value="1"/>
</dbReference>
<dbReference type="InterPro" id="IPR000772">
    <property type="entry name" value="Ricin_B_lectin"/>
</dbReference>
<keyword evidence="4" id="KW-1185">Reference proteome</keyword>
<dbReference type="SMART" id="SM00458">
    <property type="entry name" value="RICIN"/>
    <property type="match status" value="1"/>
</dbReference>
<accession>A0A2Z6QY81</accession>
<dbReference type="Proteomes" id="UP000615446">
    <property type="component" value="Unassembled WGS sequence"/>
</dbReference>
<reference evidence="2 4" key="1">
    <citation type="submission" date="2017-11" db="EMBL/GenBank/DDBJ databases">
        <title>The genome of Rhizophagus clarus HR1 reveals common genetic basis of auxotrophy among arbuscular mycorrhizal fungi.</title>
        <authorList>
            <person name="Kobayashi Y."/>
        </authorList>
    </citation>
    <scope>NUCLEOTIDE SEQUENCE [LARGE SCALE GENOMIC DNA]</scope>
    <source>
        <strain evidence="2 4">HR1</strain>
    </source>
</reference>
<dbReference type="Gene3D" id="2.80.10.50">
    <property type="match status" value="1"/>
</dbReference>
<name>A0A2Z6QY81_9GLOM</name>
<dbReference type="OrthoDB" id="9895617at2759"/>
<proteinExistence type="predicted"/>
<reference evidence="3" key="2">
    <citation type="submission" date="2019-10" db="EMBL/GenBank/DDBJ databases">
        <title>Conservation and host-specific expression of non-tandemly repeated heterogenous ribosome RNA gene in arbuscular mycorrhizal fungi.</title>
        <authorList>
            <person name="Maeda T."/>
            <person name="Kobayashi Y."/>
            <person name="Nakagawa T."/>
            <person name="Ezawa T."/>
            <person name="Yamaguchi K."/>
            <person name="Bino T."/>
            <person name="Nishimoto Y."/>
            <person name="Shigenobu S."/>
            <person name="Kawaguchi M."/>
        </authorList>
    </citation>
    <scope>NUCLEOTIDE SEQUENCE</scope>
    <source>
        <strain evidence="3">HR1</strain>
    </source>
</reference>
<sequence>MSTALFRIIPQNVTGKVLEVQNGSNYVGAPIVMNNRRDSDFDSQLWIFDNQRRIKNKKSGLFLSIRGPDISRQPVIQGEKDVALHWTFNHDDNTIRLINSGLVLDVKDRGTKDNTEIIIHTRNIPTPNDPPENLKHQQFTLEFYRFDFVIHE</sequence>
<evidence type="ECO:0000313" key="4">
    <source>
        <dbReference type="Proteomes" id="UP000247702"/>
    </source>
</evidence>
<evidence type="ECO:0000313" key="3">
    <source>
        <dbReference type="EMBL" id="GES73662.1"/>
    </source>
</evidence>
<dbReference type="EMBL" id="BEXD01001324">
    <property type="protein sequence ID" value="GBB93532.1"/>
    <property type="molecule type" value="Genomic_DNA"/>
</dbReference>
<protein>
    <submittedName>
        <fullName evidence="3">Carbohydrate-binding module family 13 protein</fullName>
    </submittedName>
</protein>
<evidence type="ECO:0000259" key="1">
    <source>
        <dbReference type="SMART" id="SM00458"/>
    </source>
</evidence>
<evidence type="ECO:0000313" key="2">
    <source>
        <dbReference type="EMBL" id="GBB93532.1"/>
    </source>
</evidence>
<dbReference type="InterPro" id="IPR035992">
    <property type="entry name" value="Ricin_B-like_lectins"/>
</dbReference>
<dbReference type="Proteomes" id="UP000247702">
    <property type="component" value="Unassembled WGS sequence"/>
</dbReference>
<feature type="domain" description="Ricin B lectin" evidence="1">
    <location>
        <begin position="3"/>
        <end position="142"/>
    </location>
</feature>
<dbReference type="SUPFAM" id="SSF50370">
    <property type="entry name" value="Ricin B-like lectins"/>
    <property type="match status" value="1"/>
</dbReference>
<dbReference type="Pfam" id="PF00652">
    <property type="entry name" value="Ricin_B_lectin"/>
    <property type="match status" value="1"/>
</dbReference>
<dbReference type="AlphaFoldDB" id="A0A2Z6QY81"/>
<comment type="caution">
    <text evidence="2">The sequence shown here is derived from an EMBL/GenBank/DDBJ whole genome shotgun (WGS) entry which is preliminary data.</text>
</comment>
<dbReference type="EMBL" id="BLAL01000009">
    <property type="protein sequence ID" value="GES73662.1"/>
    <property type="molecule type" value="Genomic_DNA"/>
</dbReference>
<organism evidence="2 4">
    <name type="scientific">Rhizophagus clarus</name>
    <dbReference type="NCBI Taxonomy" id="94130"/>
    <lineage>
        <taxon>Eukaryota</taxon>
        <taxon>Fungi</taxon>
        <taxon>Fungi incertae sedis</taxon>
        <taxon>Mucoromycota</taxon>
        <taxon>Glomeromycotina</taxon>
        <taxon>Glomeromycetes</taxon>
        <taxon>Glomerales</taxon>
        <taxon>Glomeraceae</taxon>
        <taxon>Rhizophagus</taxon>
    </lineage>
</organism>